<feature type="transmembrane region" description="Helical" evidence="12">
    <location>
        <begin position="204"/>
        <end position="225"/>
    </location>
</feature>
<keyword evidence="10 12" id="KW-0472">Membrane</keyword>
<feature type="transmembrane region" description="Helical" evidence="12">
    <location>
        <begin position="81"/>
        <end position="99"/>
    </location>
</feature>
<proteinExistence type="predicted"/>
<dbReference type="PANTHER" id="PTHR11537">
    <property type="entry name" value="VOLTAGE-GATED POTASSIUM CHANNEL"/>
    <property type="match status" value="1"/>
</dbReference>
<organism evidence="14 15">
    <name type="scientific">Candidatus Lambdaproteobacteria bacterium RIFOXYD2_FULL_50_16</name>
    <dbReference type="NCBI Taxonomy" id="1817772"/>
    <lineage>
        <taxon>Bacteria</taxon>
        <taxon>Pseudomonadati</taxon>
        <taxon>Pseudomonadota</taxon>
        <taxon>Candidatus Lambdaproteobacteria</taxon>
    </lineage>
</organism>
<dbReference type="Pfam" id="PF00520">
    <property type="entry name" value="Ion_trans"/>
    <property type="match status" value="1"/>
</dbReference>
<keyword evidence="8 12" id="KW-1133">Transmembrane helix</keyword>
<keyword evidence="2" id="KW-0813">Transport</keyword>
<sequence length="251" mass="28450">MGVKERVREIIEPGKGGASKVFDLFIQGLVLFSIVSFSVETLPGLEPETHHFLELSEKIGVTIFSIEYCLRIWTAENKRRFIFSFFGIIDLMAILPFYLSMGIDLRSVRGFRLLRLFRMFKLFRYNRAMNLYLYAFRQIKAELVLFVAVTMFLLYLAAVGIYYFENDAQPQVFASVFHSLWWAVATLFTVGYGDVYPITLGGKIFTFVILMLGVGVVAVPVGLLATSLTQASKLSSQELEAAKSFKEPPTL</sequence>
<dbReference type="InterPro" id="IPR028325">
    <property type="entry name" value="VG_K_chnl"/>
</dbReference>
<evidence type="ECO:0000256" key="4">
    <source>
        <dbReference type="ARBA" id="ARBA00022692"/>
    </source>
</evidence>
<evidence type="ECO:0000259" key="13">
    <source>
        <dbReference type="Pfam" id="PF00520"/>
    </source>
</evidence>
<protein>
    <submittedName>
        <fullName evidence="14">Voltage-gated potassium channel</fullName>
    </submittedName>
</protein>
<evidence type="ECO:0000256" key="2">
    <source>
        <dbReference type="ARBA" id="ARBA00022448"/>
    </source>
</evidence>
<name>A0A1F6GAG4_9PROT</name>
<keyword evidence="5" id="KW-0631">Potassium channel</keyword>
<evidence type="ECO:0000256" key="1">
    <source>
        <dbReference type="ARBA" id="ARBA00004141"/>
    </source>
</evidence>
<dbReference type="STRING" id="1817772.A2527_07925"/>
<evidence type="ECO:0000256" key="10">
    <source>
        <dbReference type="ARBA" id="ARBA00023136"/>
    </source>
</evidence>
<keyword evidence="6" id="KW-0851">Voltage-gated channel</keyword>
<dbReference type="Gene3D" id="1.20.120.350">
    <property type="entry name" value="Voltage-gated potassium channels. Chain C"/>
    <property type="match status" value="1"/>
</dbReference>
<keyword evidence="4 12" id="KW-0812">Transmembrane</keyword>
<dbReference type="Gene3D" id="1.10.287.70">
    <property type="match status" value="1"/>
</dbReference>
<evidence type="ECO:0000256" key="12">
    <source>
        <dbReference type="SAM" id="Phobius"/>
    </source>
</evidence>
<dbReference type="GO" id="GO:0005249">
    <property type="term" value="F:voltage-gated potassium channel activity"/>
    <property type="evidence" value="ECO:0007669"/>
    <property type="project" value="InterPro"/>
</dbReference>
<accession>A0A1F6GAG4</accession>
<evidence type="ECO:0000313" key="15">
    <source>
        <dbReference type="Proteomes" id="UP000178449"/>
    </source>
</evidence>
<dbReference type="AlphaFoldDB" id="A0A1F6GAG4"/>
<dbReference type="PRINTS" id="PR00169">
    <property type="entry name" value="KCHANNEL"/>
</dbReference>
<feature type="domain" description="Ion transport" evidence="13">
    <location>
        <begin position="20"/>
        <end position="232"/>
    </location>
</feature>
<evidence type="ECO:0000256" key="11">
    <source>
        <dbReference type="ARBA" id="ARBA00023303"/>
    </source>
</evidence>
<evidence type="ECO:0000313" key="14">
    <source>
        <dbReference type="EMBL" id="OGG95094.1"/>
    </source>
</evidence>
<keyword evidence="3" id="KW-0633">Potassium transport</keyword>
<reference evidence="14 15" key="1">
    <citation type="journal article" date="2016" name="Nat. Commun.">
        <title>Thousands of microbial genomes shed light on interconnected biogeochemical processes in an aquifer system.</title>
        <authorList>
            <person name="Anantharaman K."/>
            <person name="Brown C.T."/>
            <person name="Hug L.A."/>
            <person name="Sharon I."/>
            <person name="Castelle C.J."/>
            <person name="Probst A.J."/>
            <person name="Thomas B.C."/>
            <person name="Singh A."/>
            <person name="Wilkins M.J."/>
            <person name="Karaoz U."/>
            <person name="Brodie E.L."/>
            <person name="Williams K.H."/>
            <person name="Hubbard S.S."/>
            <person name="Banfield J.F."/>
        </authorList>
    </citation>
    <scope>NUCLEOTIDE SEQUENCE [LARGE SCALE GENOMIC DNA]</scope>
</reference>
<evidence type="ECO:0000256" key="5">
    <source>
        <dbReference type="ARBA" id="ARBA00022826"/>
    </source>
</evidence>
<feature type="transmembrane region" description="Helical" evidence="12">
    <location>
        <begin position="170"/>
        <end position="192"/>
    </location>
</feature>
<dbReference type="Proteomes" id="UP000178449">
    <property type="component" value="Unassembled WGS sequence"/>
</dbReference>
<keyword evidence="7" id="KW-0630">Potassium</keyword>
<dbReference type="GO" id="GO:0008076">
    <property type="term" value="C:voltage-gated potassium channel complex"/>
    <property type="evidence" value="ECO:0007669"/>
    <property type="project" value="InterPro"/>
</dbReference>
<dbReference type="PANTHER" id="PTHR11537:SF254">
    <property type="entry name" value="POTASSIUM VOLTAGE-GATED CHANNEL PROTEIN SHAB"/>
    <property type="match status" value="1"/>
</dbReference>
<dbReference type="InterPro" id="IPR005821">
    <property type="entry name" value="Ion_trans_dom"/>
</dbReference>
<dbReference type="GO" id="GO:0001508">
    <property type="term" value="P:action potential"/>
    <property type="evidence" value="ECO:0007669"/>
    <property type="project" value="TreeGrafter"/>
</dbReference>
<evidence type="ECO:0000256" key="8">
    <source>
        <dbReference type="ARBA" id="ARBA00022989"/>
    </source>
</evidence>
<dbReference type="InterPro" id="IPR027359">
    <property type="entry name" value="Volt_channel_dom_sf"/>
</dbReference>
<keyword evidence="9" id="KW-0406">Ion transport</keyword>
<keyword evidence="11 14" id="KW-0407">Ion channel</keyword>
<comment type="caution">
    <text evidence="14">The sequence shown here is derived from an EMBL/GenBank/DDBJ whole genome shotgun (WGS) entry which is preliminary data.</text>
</comment>
<evidence type="ECO:0000256" key="9">
    <source>
        <dbReference type="ARBA" id="ARBA00023065"/>
    </source>
</evidence>
<evidence type="ECO:0000256" key="3">
    <source>
        <dbReference type="ARBA" id="ARBA00022538"/>
    </source>
</evidence>
<comment type="subcellular location">
    <subcellularLocation>
        <location evidence="1">Membrane</location>
        <topology evidence="1">Multi-pass membrane protein</topology>
    </subcellularLocation>
</comment>
<dbReference type="SUPFAM" id="SSF81324">
    <property type="entry name" value="Voltage-gated potassium channels"/>
    <property type="match status" value="1"/>
</dbReference>
<evidence type="ECO:0000256" key="6">
    <source>
        <dbReference type="ARBA" id="ARBA00022882"/>
    </source>
</evidence>
<feature type="transmembrane region" description="Helical" evidence="12">
    <location>
        <begin position="143"/>
        <end position="164"/>
    </location>
</feature>
<gene>
    <name evidence="14" type="ORF">A2527_07925</name>
</gene>
<dbReference type="EMBL" id="MFNE01000026">
    <property type="protein sequence ID" value="OGG95094.1"/>
    <property type="molecule type" value="Genomic_DNA"/>
</dbReference>
<evidence type="ECO:0000256" key="7">
    <source>
        <dbReference type="ARBA" id="ARBA00022958"/>
    </source>
</evidence>